<keyword evidence="3" id="KW-1185">Reference proteome</keyword>
<feature type="chain" id="PRO_5046820130" description="Proteinase inhibitor I42 chagasin domain-containing protein" evidence="1">
    <location>
        <begin position="24"/>
        <end position="158"/>
    </location>
</feature>
<evidence type="ECO:0000256" key="1">
    <source>
        <dbReference type="SAM" id="SignalP"/>
    </source>
</evidence>
<dbReference type="RefSeq" id="WP_242382304.1">
    <property type="nucleotide sequence ID" value="NZ_JAKRKC020000002.1"/>
</dbReference>
<reference evidence="2 3" key="1">
    <citation type="submission" date="2022-04" db="EMBL/GenBank/DDBJ databases">
        <title>Genome draft of Actinomadura sp. ATCC 31491.</title>
        <authorList>
            <person name="Shi X."/>
            <person name="Du Y."/>
        </authorList>
    </citation>
    <scope>NUCLEOTIDE SEQUENCE [LARGE SCALE GENOMIC DNA]</scope>
    <source>
        <strain evidence="2 3">ATCC 31491</strain>
    </source>
</reference>
<organism evidence="2 3">
    <name type="scientific">Actinomadura luzonensis</name>
    <dbReference type="NCBI Taxonomy" id="2805427"/>
    <lineage>
        <taxon>Bacteria</taxon>
        <taxon>Bacillati</taxon>
        <taxon>Actinomycetota</taxon>
        <taxon>Actinomycetes</taxon>
        <taxon>Streptosporangiales</taxon>
        <taxon>Thermomonosporaceae</taxon>
        <taxon>Actinomadura</taxon>
    </lineage>
</organism>
<comment type="caution">
    <text evidence="2">The sequence shown here is derived from an EMBL/GenBank/DDBJ whole genome shotgun (WGS) entry which is preliminary data.</text>
</comment>
<evidence type="ECO:0000313" key="2">
    <source>
        <dbReference type="EMBL" id="MCK2218611.1"/>
    </source>
</evidence>
<evidence type="ECO:0000313" key="3">
    <source>
        <dbReference type="Proteomes" id="UP001317259"/>
    </source>
</evidence>
<sequence>MRPTRLIPALAAAAALTVPAATAAPALASAASTSCRVEFYDLDAVNVDEADGQDELRLLVDSYLYPNGWVPMRAGDDADPGDFDDVSTTVGTTGLVSFALREVTPPVVSSGTGLGYIYAYGATCATLTPGQTYVFTKRITGTDETYYAYDIKLRMVGL</sequence>
<feature type="signal peptide" evidence="1">
    <location>
        <begin position="1"/>
        <end position="23"/>
    </location>
</feature>
<protein>
    <recommendedName>
        <fullName evidence="4">Proteinase inhibitor I42 chagasin domain-containing protein</fullName>
    </recommendedName>
</protein>
<proteinExistence type="predicted"/>
<accession>A0ABT0G3B3</accession>
<evidence type="ECO:0008006" key="4">
    <source>
        <dbReference type="Google" id="ProtNLM"/>
    </source>
</evidence>
<keyword evidence="1" id="KW-0732">Signal</keyword>
<dbReference type="PROSITE" id="PS51257">
    <property type="entry name" value="PROKAR_LIPOPROTEIN"/>
    <property type="match status" value="1"/>
</dbReference>
<dbReference type="EMBL" id="JAKRKC020000002">
    <property type="protein sequence ID" value="MCK2218611.1"/>
    <property type="molecule type" value="Genomic_DNA"/>
</dbReference>
<name>A0ABT0G3B3_9ACTN</name>
<dbReference type="Proteomes" id="UP001317259">
    <property type="component" value="Unassembled WGS sequence"/>
</dbReference>
<gene>
    <name evidence="2" type="ORF">MF672_033165</name>
</gene>